<dbReference type="PANTHER" id="PTHR43591">
    <property type="entry name" value="METHYLTRANSFERASE"/>
    <property type="match status" value="1"/>
</dbReference>
<comment type="caution">
    <text evidence="3">The sequence shown here is derived from an EMBL/GenBank/DDBJ whole genome shotgun (WGS) entry which is preliminary data.</text>
</comment>
<dbReference type="SUPFAM" id="SSF53335">
    <property type="entry name" value="S-adenosyl-L-methionine-dependent methyltransferases"/>
    <property type="match status" value="1"/>
</dbReference>
<dbReference type="Gene3D" id="3.40.50.150">
    <property type="entry name" value="Vaccinia Virus protein VP39"/>
    <property type="match status" value="1"/>
</dbReference>
<protein>
    <recommendedName>
        <fullName evidence="2">Methyltransferase type 11 domain-containing protein</fullName>
    </recommendedName>
</protein>
<organism evidence="3 4">
    <name type="scientific">Trichoderma gamsii</name>
    <dbReference type="NCBI Taxonomy" id="398673"/>
    <lineage>
        <taxon>Eukaryota</taxon>
        <taxon>Fungi</taxon>
        <taxon>Dikarya</taxon>
        <taxon>Ascomycota</taxon>
        <taxon>Pezizomycotina</taxon>
        <taxon>Sordariomycetes</taxon>
        <taxon>Hypocreomycetidae</taxon>
        <taxon>Hypocreales</taxon>
        <taxon>Hypocreaceae</taxon>
        <taxon>Trichoderma</taxon>
    </lineage>
</organism>
<dbReference type="CDD" id="cd02440">
    <property type="entry name" value="AdoMet_MTases"/>
    <property type="match status" value="1"/>
</dbReference>
<name>A0A2K0TBX8_9HYPO</name>
<comment type="similarity">
    <text evidence="1">Belongs to the methyltransferase superfamily. LaeA methyltransferase family.</text>
</comment>
<dbReference type="Proteomes" id="UP000236546">
    <property type="component" value="Unassembled WGS sequence"/>
</dbReference>
<feature type="domain" description="Methyltransferase type 11" evidence="2">
    <location>
        <begin position="64"/>
        <end position="165"/>
    </location>
</feature>
<evidence type="ECO:0000313" key="3">
    <source>
        <dbReference type="EMBL" id="PNP43031.1"/>
    </source>
</evidence>
<dbReference type="AlphaFoldDB" id="A0A2K0TBX8"/>
<dbReference type="PANTHER" id="PTHR43591:SF24">
    <property type="entry name" value="2-METHOXY-6-POLYPRENYL-1,4-BENZOQUINOL METHYLASE, MITOCHONDRIAL"/>
    <property type="match status" value="1"/>
</dbReference>
<dbReference type="InterPro" id="IPR029063">
    <property type="entry name" value="SAM-dependent_MTases_sf"/>
</dbReference>
<dbReference type="InterPro" id="IPR013216">
    <property type="entry name" value="Methyltransf_11"/>
</dbReference>
<sequence length="306" mass="34028">MAATDDIETMAKSMSAHFKTLPQQTPTFEKDFIDVSRGVMRLIAEPLVNDIGLKGKVTEPVKLLDNACGAGVVTQEVQAALPDEILRLSSFTCSDSSPAMVDVVKKRIVNEKWVNAEAKVLDAMDTGLPESSFTHVAIALGLHIIPDPDAAVRDCMRLLKPGGRFGASTWPKSNSTMFWIPDMREAIGSLPFDAPIPDPMPMQMHKSGHWDDAAWIEGHLKELGLTNVAVKENRGTYRVENAADFIKCFGMMLPWVMNTFWSEEVREAHSVGDVREMIRQHLEKKYNGEGWDIEWLVITMSGTVDK</sequence>
<evidence type="ECO:0000259" key="2">
    <source>
        <dbReference type="Pfam" id="PF08241"/>
    </source>
</evidence>
<accession>A0A2K0TBX8</accession>
<dbReference type="GO" id="GO:0008757">
    <property type="term" value="F:S-adenosylmethionine-dependent methyltransferase activity"/>
    <property type="evidence" value="ECO:0007669"/>
    <property type="project" value="InterPro"/>
</dbReference>
<gene>
    <name evidence="3" type="ORF">TGAMA5MH_04964</name>
</gene>
<evidence type="ECO:0000256" key="1">
    <source>
        <dbReference type="ARBA" id="ARBA00038158"/>
    </source>
</evidence>
<dbReference type="Pfam" id="PF08241">
    <property type="entry name" value="Methyltransf_11"/>
    <property type="match status" value="1"/>
</dbReference>
<dbReference type="EMBL" id="MTYH01000049">
    <property type="protein sequence ID" value="PNP43031.1"/>
    <property type="molecule type" value="Genomic_DNA"/>
</dbReference>
<reference evidence="3 4" key="1">
    <citation type="submission" date="2017-02" db="EMBL/GenBank/DDBJ databases">
        <title>Genomes of Trichoderma spp. with biocontrol activity.</title>
        <authorList>
            <person name="Gardiner D."/>
            <person name="Kazan K."/>
            <person name="Vos C."/>
            <person name="Harvey P."/>
        </authorList>
    </citation>
    <scope>NUCLEOTIDE SEQUENCE [LARGE SCALE GENOMIC DNA]</scope>
    <source>
        <strain evidence="3 4">A5MH</strain>
    </source>
</reference>
<evidence type="ECO:0000313" key="4">
    <source>
        <dbReference type="Proteomes" id="UP000236546"/>
    </source>
</evidence>
<dbReference type="OrthoDB" id="2013972at2759"/>
<proteinExistence type="inferred from homology"/>